<evidence type="ECO:0000256" key="1">
    <source>
        <dbReference type="ARBA" id="ARBA00006594"/>
    </source>
</evidence>
<sequence length="823" mass="95667">MIDFSLLHNENFKEDSVREYIIMPLLKELGFLPKNEQNPSKFEIVLSQTQKVDFKVGSNKNIQANLTPDYAIYIDSKIHCILDAKAPKVNIEKGSEAEKQVLSYVLYFQSPFYALCNGYKFLFFETARQNLLHSFDCEELFVNQFDNQSFMLFKQYLTTSLESLRQNTIQHKTLKKDESWYLSRELPKAIAKPQKQAKFRYFGCTAYFTRQSWDVVSENIKNFTNEGDVVLDPFGGSGVTAIEAMMNGRVGIHVDLNPLSIFMVKALSAKVDLGKLYEISEEILQEFENLRPKNEREARNILKNAMYFPNAIDAEFGEVATQKEQEETLWIPKDEILPKGSDVPSVLQLFSKIQLAELAILRKLIFKYTMPSGNKESRLRKKNMRYSLMLGLYNTLSMHNLTYHTSKINDGQKNAGVCGIYNYYRHRIAKNPVLIDASETFIRKIQRLLKGKKELENAPNDCFYQNYFFPLVGVVKDFEETLLFRREKDIEKLDSRLQKINGQRFFQADATNLKEIESQSVDFIYTDPPYGAKIPYLDLSTMWNAWLELSVENEIREKECIEKGSLDKSRYEYYDLMKESLKEMYRVLKFNRWLAFVFQHQDPKLWQILVDSAENCGFEYVGSVRQDNGQTTFKKRQNPSTVLSGQIIIYFKKVDNAKARAKLEVGMDIIEKIYQDIEAIIVEHNGATLEEIWNSLVIKSVEGNYIDKIANKFESFIPAINDRFECNNGKYHLRENTSFSNYSIPLERRVEYLIRAILGRAKEQNVGIRFDDLVLNIIPLSKNGVQANNKIIRDILKEIAYENTETGEWKLKDKEATLFEGGW</sequence>
<dbReference type="SUPFAM" id="SSF53335">
    <property type="entry name" value="S-adenosyl-L-methionine-dependent methyltransferases"/>
    <property type="match status" value="2"/>
</dbReference>
<organism evidence="5 6">
    <name type="scientific">Helicobacter aurati</name>
    <dbReference type="NCBI Taxonomy" id="137778"/>
    <lineage>
        <taxon>Bacteria</taxon>
        <taxon>Pseudomonadati</taxon>
        <taxon>Campylobacterota</taxon>
        <taxon>Epsilonproteobacteria</taxon>
        <taxon>Campylobacterales</taxon>
        <taxon>Helicobacteraceae</taxon>
        <taxon>Helicobacter</taxon>
    </lineage>
</organism>
<feature type="domain" description="DNA methylase N-4/N-6" evidence="4">
    <location>
        <begin position="175"/>
        <end position="257"/>
    </location>
</feature>
<dbReference type="GO" id="GO:0032259">
    <property type="term" value="P:methylation"/>
    <property type="evidence" value="ECO:0007669"/>
    <property type="project" value="UniProtKB-KW"/>
</dbReference>
<dbReference type="RefSeq" id="WP_104762810.1">
    <property type="nucleotide sequence ID" value="NZ_FZPM01000009.1"/>
</dbReference>
<evidence type="ECO:0000313" key="5">
    <source>
        <dbReference type="EMBL" id="RDU72411.1"/>
    </source>
</evidence>
<dbReference type="Proteomes" id="UP000256424">
    <property type="component" value="Unassembled WGS sequence"/>
</dbReference>
<protein>
    <recommendedName>
        <fullName evidence="4">DNA methylase N-4/N-6 domain-containing protein</fullName>
    </recommendedName>
</protein>
<comment type="similarity">
    <text evidence="1">Belongs to the N(4)/N(6)-methyltransferase family.</text>
</comment>
<keyword evidence="2" id="KW-0489">Methyltransferase</keyword>
<dbReference type="InterPro" id="IPR029063">
    <property type="entry name" value="SAM-dependent_MTases_sf"/>
</dbReference>
<comment type="caution">
    <text evidence="5">The sequence shown here is derived from an EMBL/GenBank/DDBJ whole genome shotgun (WGS) entry which is preliminary data.</text>
</comment>
<accession>A0A3D8J6G7</accession>
<gene>
    <name evidence="5" type="ORF">CQA66_04945</name>
</gene>
<keyword evidence="3" id="KW-0808">Transferase</keyword>
<dbReference type="Pfam" id="PF01555">
    <property type="entry name" value="N6_N4_Mtase"/>
    <property type="match status" value="2"/>
</dbReference>
<keyword evidence="6" id="KW-1185">Reference proteome</keyword>
<evidence type="ECO:0000259" key="4">
    <source>
        <dbReference type="Pfam" id="PF01555"/>
    </source>
</evidence>
<dbReference type="InterPro" id="IPR002052">
    <property type="entry name" value="DNA_methylase_N6_adenine_CS"/>
</dbReference>
<evidence type="ECO:0000256" key="3">
    <source>
        <dbReference type="ARBA" id="ARBA00022679"/>
    </source>
</evidence>
<dbReference type="GO" id="GO:0003677">
    <property type="term" value="F:DNA binding"/>
    <property type="evidence" value="ECO:0007669"/>
    <property type="project" value="InterPro"/>
</dbReference>
<dbReference type="PROSITE" id="PS00092">
    <property type="entry name" value="N6_MTASE"/>
    <property type="match status" value="1"/>
</dbReference>
<dbReference type="Gene3D" id="3.40.50.150">
    <property type="entry name" value="Vaccinia Virus protein VP39"/>
    <property type="match status" value="2"/>
</dbReference>
<evidence type="ECO:0000313" key="6">
    <source>
        <dbReference type="Proteomes" id="UP000256424"/>
    </source>
</evidence>
<feature type="domain" description="DNA methylase N-4/N-6" evidence="4">
    <location>
        <begin position="521"/>
        <end position="702"/>
    </location>
</feature>
<evidence type="ECO:0000256" key="2">
    <source>
        <dbReference type="ARBA" id="ARBA00022603"/>
    </source>
</evidence>
<proteinExistence type="inferred from homology"/>
<name>A0A3D8J6G7_9HELI</name>
<dbReference type="InterPro" id="IPR002941">
    <property type="entry name" value="DNA_methylase_N4/N6"/>
</dbReference>
<dbReference type="OrthoDB" id="3197274at2"/>
<dbReference type="EMBL" id="NXLW01000007">
    <property type="protein sequence ID" value="RDU72411.1"/>
    <property type="molecule type" value="Genomic_DNA"/>
</dbReference>
<dbReference type="GO" id="GO:0008170">
    <property type="term" value="F:N-methyltransferase activity"/>
    <property type="evidence" value="ECO:0007669"/>
    <property type="project" value="InterPro"/>
</dbReference>
<dbReference type="AlphaFoldDB" id="A0A3D8J6G7"/>
<reference evidence="5 6" key="1">
    <citation type="submission" date="2018-04" db="EMBL/GenBank/DDBJ databases">
        <title>Novel Campyloabacter and Helicobacter Species and Strains.</title>
        <authorList>
            <person name="Mannion A.J."/>
            <person name="Shen Z."/>
            <person name="Fox J.G."/>
        </authorList>
    </citation>
    <scope>NUCLEOTIDE SEQUENCE [LARGE SCALE GENOMIC DNA]</scope>
    <source>
        <strain evidence="5 6">MIT 97-5075</strain>
    </source>
</reference>